<comment type="caution">
    <text evidence="2">The sequence shown here is derived from an EMBL/GenBank/DDBJ whole genome shotgun (WGS) entry which is preliminary data.</text>
</comment>
<name>A0A0A3IHU0_9BACI</name>
<sequence>MQLFKERLKREWRFHLKLLKDIIDWTILLYAMIPAGAFLYFLYRETVLRGEFGFFVYIPIELFVFVLILFGSIGYMRTFIEPADRLFIIQHKQVFSRLKRFSIYYSVLWQSVFITGILLLLTPVLFGYYGLLAGDVLQIGLAMLLYFCVNPCIEWSHLHKWLKGPFGLFVAACLSVMILYLAAFGTLLLVALLLLVLLFIEMRHIRSGTYFEKQLEHDLKAHTRWIGRLFFFNNELKSMIKEKHNVKAPRLLKGRLFQHADDAAAELLVKTLIRNKRYRWAYVRLVLVTVPLYLALPFWADVLLLGFSYFMLTGWLESVMYEVKGHAVFNVLKLQDEQWYSSMKRLKVIFVAPVILCMGLVVALGLML</sequence>
<dbReference type="RefSeq" id="WP_036154809.1">
    <property type="nucleotide sequence ID" value="NZ_AVCX01000005.1"/>
</dbReference>
<feature type="transmembrane region" description="Helical" evidence="1">
    <location>
        <begin position="127"/>
        <end position="149"/>
    </location>
</feature>
<keyword evidence="3" id="KW-1185">Reference proteome</keyword>
<dbReference type="InterPro" id="IPR010288">
    <property type="entry name" value="EcsB_ABC"/>
</dbReference>
<evidence type="ECO:0000256" key="1">
    <source>
        <dbReference type="SAM" id="Phobius"/>
    </source>
</evidence>
<dbReference type="OrthoDB" id="2448479at2"/>
<keyword evidence="1" id="KW-1133">Transmembrane helix</keyword>
<protein>
    <submittedName>
        <fullName evidence="2">Uncharacterized protein</fullName>
    </submittedName>
</protein>
<dbReference type="EMBL" id="JPVP01000056">
    <property type="protein sequence ID" value="KGR84269.1"/>
    <property type="molecule type" value="Genomic_DNA"/>
</dbReference>
<evidence type="ECO:0000313" key="2">
    <source>
        <dbReference type="EMBL" id="KGR84269.1"/>
    </source>
</evidence>
<keyword evidence="1" id="KW-0472">Membrane</keyword>
<feature type="transmembrane region" description="Helical" evidence="1">
    <location>
        <begin position="187"/>
        <end position="205"/>
    </location>
</feature>
<feature type="transmembrane region" description="Helical" evidence="1">
    <location>
        <begin position="348"/>
        <end position="367"/>
    </location>
</feature>
<accession>A0A0A3IHU0</accession>
<gene>
    <name evidence="2" type="ORF">CD32_11750</name>
</gene>
<dbReference type="GO" id="GO:0016020">
    <property type="term" value="C:membrane"/>
    <property type="evidence" value="ECO:0007669"/>
    <property type="project" value="InterPro"/>
</dbReference>
<dbReference type="Pfam" id="PF05975">
    <property type="entry name" value="EcsB"/>
    <property type="match status" value="1"/>
</dbReference>
<organism evidence="2 3">
    <name type="scientific">Lysinibacillus odysseyi 34hs-1 = NBRC 100172</name>
    <dbReference type="NCBI Taxonomy" id="1220589"/>
    <lineage>
        <taxon>Bacteria</taxon>
        <taxon>Bacillati</taxon>
        <taxon>Bacillota</taxon>
        <taxon>Bacilli</taxon>
        <taxon>Bacillales</taxon>
        <taxon>Bacillaceae</taxon>
        <taxon>Lysinibacillus</taxon>
    </lineage>
</organism>
<evidence type="ECO:0000313" key="3">
    <source>
        <dbReference type="Proteomes" id="UP000030437"/>
    </source>
</evidence>
<feature type="transmembrane region" description="Helical" evidence="1">
    <location>
        <begin position="54"/>
        <end position="80"/>
    </location>
</feature>
<feature type="transmembrane region" description="Helical" evidence="1">
    <location>
        <begin position="21"/>
        <end position="42"/>
    </location>
</feature>
<dbReference type="eggNOG" id="COG4473">
    <property type="taxonomic scope" value="Bacteria"/>
</dbReference>
<feature type="transmembrane region" description="Helical" evidence="1">
    <location>
        <begin position="101"/>
        <end position="121"/>
    </location>
</feature>
<dbReference type="STRING" id="1220589.CD32_11750"/>
<dbReference type="AlphaFoldDB" id="A0A0A3IHU0"/>
<feature type="transmembrane region" description="Helical" evidence="1">
    <location>
        <begin position="282"/>
        <end position="312"/>
    </location>
</feature>
<keyword evidence="1" id="KW-0812">Transmembrane</keyword>
<reference evidence="2 3" key="1">
    <citation type="submission" date="2014-02" db="EMBL/GenBank/DDBJ databases">
        <title>Draft genome sequence of Lysinibacillus odysseyi NBRC 100172.</title>
        <authorList>
            <person name="Zhang F."/>
            <person name="Wang G."/>
            <person name="Zhang L."/>
        </authorList>
    </citation>
    <scope>NUCLEOTIDE SEQUENCE [LARGE SCALE GENOMIC DNA]</scope>
    <source>
        <strain evidence="2 3">NBRC 100172</strain>
    </source>
</reference>
<dbReference type="Proteomes" id="UP000030437">
    <property type="component" value="Unassembled WGS sequence"/>
</dbReference>
<proteinExistence type="predicted"/>